<evidence type="ECO:0000313" key="2">
    <source>
        <dbReference type="EMBL" id="OXA45300.1"/>
    </source>
</evidence>
<dbReference type="EMBL" id="LNIX01000018">
    <property type="protein sequence ID" value="OXA45300.1"/>
    <property type="molecule type" value="Genomic_DNA"/>
</dbReference>
<protein>
    <submittedName>
        <fullName evidence="2">Uncharacterized protein</fullName>
    </submittedName>
</protein>
<feature type="transmembrane region" description="Helical" evidence="1">
    <location>
        <begin position="204"/>
        <end position="226"/>
    </location>
</feature>
<name>A0A226DJK5_FOLCA</name>
<organism evidence="2 3">
    <name type="scientific">Folsomia candida</name>
    <name type="common">Springtail</name>
    <dbReference type="NCBI Taxonomy" id="158441"/>
    <lineage>
        <taxon>Eukaryota</taxon>
        <taxon>Metazoa</taxon>
        <taxon>Ecdysozoa</taxon>
        <taxon>Arthropoda</taxon>
        <taxon>Hexapoda</taxon>
        <taxon>Collembola</taxon>
        <taxon>Entomobryomorpha</taxon>
        <taxon>Isotomoidea</taxon>
        <taxon>Isotomidae</taxon>
        <taxon>Proisotominae</taxon>
        <taxon>Folsomia</taxon>
    </lineage>
</organism>
<proteinExistence type="predicted"/>
<gene>
    <name evidence="2" type="ORF">Fcan01_20189</name>
</gene>
<keyword evidence="1" id="KW-1133">Transmembrane helix</keyword>
<evidence type="ECO:0000256" key="1">
    <source>
        <dbReference type="SAM" id="Phobius"/>
    </source>
</evidence>
<dbReference type="AlphaFoldDB" id="A0A226DJK5"/>
<dbReference type="Proteomes" id="UP000198287">
    <property type="component" value="Unassembled WGS sequence"/>
</dbReference>
<keyword evidence="1" id="KW-0472">Membrane</keyword>
<keyword evidence="3" id="KW-1185">Reference proteome</keyword>
<feature type="transmembrane region" description="Helical" evidence="1">
    <location>
        <begin position="93"/>
        <end position="124"/>
    </location>
</feature>
<accession>A0A226DJK5</accession>
<keyword evidence="1" id="KW-0812">Transmembrane</keyword>
<evidence type="ECO:0000313" key="3">
    <source>
        <dbReference type="Proteomes" id="UP000198287"/>
    </source>
</evidence>
<sequence length="248" mass="28149">MMLLDPYHLAAVINATLKYYTDFCKNWRLPQKRDVLMMKLLSNTIALFTFMNFFCPVWVLLHYLIFPTNAAYPCSFMWLFCRWELYLLSGGSYFWLLISIFSNITTVSIFTLVIYIFVICTILSKEFFAPSVRKTRNYTTSNSLRSPGNLQLAYRTFELLVKNANDVIAPVLVPAQAVITQFSLSCNYLLILDHASLDLTSASLLLLWSGGALALWTVVLAFGGYIHTQGSADALLLEAVRLAEDKES</sequence>
<comment type="caution">
    <text evidence="2">The sequence shown here is derived from an EMBL/GenBank/DDBJ whole genome shotgun (WGS) entry which is preliminary data.</text>
</comment>
<reference evidence="2 3" key="1">
    <citation type="submission" date="2015-12" db="EMBL/GenBank/DDBJ databases">
        <title>The genome of Folsomia candida.</title>
        <authorList>
            <person name="Faddeeva A."/>
            <person name="Derks M.F."/>
            <person name="Anvar Y."/>
            <person name="Smit S."/>
            <person name="Van Straalen N."/>
            <person name="Roelofs D."/>
        </authorList>
    </citation>
    <scope>NUCLEOTIDE SEQUENCE [LARGE SCALE GENOMIC DNA]</scope>
    <source>
        <strain evidence="2 3">VU population</strain>
        <tissue evidence="2">Whole body</tissue>
    </source>
</reference>